<organism evidence="1">
    <name type="scientific">viral metagenome</name>
    <dbReference type="NCBI Taxonomy" id="1070528"/>
    <lineage>
        <taxon>unclassified sequences</taxon>
        <taxon>metagenomes</taxon>
        <taxon>organismal metagenomes</taxon>
    </lineage>
</organism>
<evidence type="ECO:0000313" key="1">
    <source>
        <dbReference type="EMBL" id="QHU15824.1"/>
    </source>
</evidence>
<protein>
    <submittedName>
        <fullName evidence="1">Uncharacterized protein</fullName>
    </submittedName>
</protein>
<dbReference type="AlphaFoldDB" id="A0A6C0KHR8"/>
<sequence>MTTFPETLSNFKDEVEKTDDDGTLQIYSYKHCDNNSSDELKRCRGVVYNGEKLLVRSIGYTSELSPSEWNSSINNNNNNNNNNTQKYTFYHSNEGTLIRVFYCEINTKWYVTTHRKLDAFRSRWGSAKSFGELFEEALGNNGMSIASLTEKLDKRNVYLFLISSTSQTRMVCAAPEKIYVLHVGTLVEGQTYSVDYSVGIPVPFPIQLGSNDIAAYTESLDPRYYQGVIAFSSSGDQIKIVNTNYKIYSQARGNEPSVMFRYLKIRNNSTYNRMMFDLYPDYKTNFVAYENLIYKIAKTIHSAYINRFVNKQQVVVSQEEYRFVKECHSFHIKDREHNKVTLAFVLSVLSMPEYVSTLNSIIKKMKT</sequence>
<dbReference type="EMBL" id="MN740868">
    <property type="protein sequence ID" value="QHU15824.1"/>
    <property type="molecule type" value="Genomic_DNA"/>
</dbReference>
<proteinExistence type="predicted"/>
<accession>A0A6C0KHR8</accession>
<name>A0A6C0KHR8_9ZZZZ</name>
<reference evidence="1" key="1">
    <citation type="journal article" date="2020" name="Nature">
        <title>Giant virus diversity and host interactions through global metagenomics.</title>
        <authorList>
            <person name="Schulz F."/>
            <person name="Roux S."/>
            <person name="Paez-Espino D."/>
            <person name="Jungbluth S."/>
            <person name="Walsh D.A."/>
            <person name="Denef V.J."/>
            <person name="McMahon K.D."/>
            <person name="Konstantinidis K.T."/>
            <person name="Eloe-Fadrosh E.A."/>
            <person name="Kyrpides N.C."/>
            <person name="Woyke T."/>
        </authorList>
    </citation>
    <scope>NUCLEOTIDE SEQUENCE</scope>
    <source>
        <strain evidence="1">GVMAG-S-3300010158-109</strain>
    </source>
</reference>